<sequence>MNNVVPLFQNASVPKKRRSNELYDVDTFSGAGAKLTWEEAVEIYIRAKRSETASDKTIKTEQESLSCYRRLLAEQNIEASVVDVTIEVLRKNFVLYMVENKQYALTTINNRIKAMKRFFSFLHEEGWIAENPAVHLKTRSGHRPSIPSFTEAQVLALLAQPDQSTFTGYRDYTMLALMLDTGLRIGEMVSLKLNQVDLKQCQLLRVIGKGRKPRDVPFSDDVRKVLMKYVKSRGELEEQNFFVTIDGTPLHPRTFQESLKEYGEKAGIQDVRVSPHTMRHTFAKFYIMNAGDPYSLQDILGHSSQDMVKKYVNLWRSEMKIQHEKASPMRNLNKKGQQRT</sequence>
<dbReference type="PROSITE" id="PS51900">
    <property type="entry name" value="CB"/>
    <property type="match status" value="1"/>
</dbReference>
<dbReference type="InterPro" id="IPR013762">
    <property type="entry name" value="Integrase-like_cat_sf"/>
</dbReference>
<keyword evidence="8" id="KW-1185">Reference proteome</keyword>
<dbReference type="RefSeq" id="WP_377471225.1">
    <property type="nucleotide sequence ID" value="NZ_JBHLWN010000065.1"/>
</dbReference>
<evidence type="ECO:0000259" key="6">
    <source>
        <dbReference type="PROSITE" id="PS51900"/>
    </source>
</evidence>
<dbReference type="Gene3D" id="1.10.443.10">
    <property type="entry name" value="Intergrase catalytic core"/>
    <property type="match status" value="1"/>
</dbReference>
<name>A0ABV6DMM1_9BACL</name>
<comment type="caution">
    <text evidence="7">The sequence shown here is derived from an EMBL/GenBank/DDBJ whole genome shotgun (WGS) entry which is preliminary data.</text>
</comment>
<evidence type="ECO:0000259" key="5">
    <source>
        <dbReference type="PROSITE" id="PS51898"/>
    </source>
</evidence>
<feature type="domain" description="Tyr recombinase" evidence="5">
    <location>
        <begin position="144"/>
        <end position="325"/>
    </location>
</feature>
<reference evidence="7 8" key="1">
    <citation type="submission" date="2024-09" db="EMBL/GenBank/DDBJ databases">
        <authorList>
            <person name="Sun Q."/>
            <person name="Mori K."/>
        </authorList>
    </citation>
    <scope>NUCLEOTIDE SEQUENCE [LARGE SCALE GENOMIC DNA]</scope>
    <source>
        <strain evidence="7 8">CCM 7759</strain>
    </source>
</reference>
<dbReference type="Gene3D" id="1.10.150.130">
    <property type="match status" value="1"/>
</dbReference>
<keyword evidence="3" id="KW-0233">DNA recombination</keyword>
<evidence type="ECO:0000313" key="8">
    <source>
        <dbReference type="Proteomes" id="UP001589776"/>
    </source>
</evidence>
<evidence type="ECO:0000256" key="1">
    <source>
        <dbReference type="ARBA" id="ARBA00008857"/>
    </source>
</evidence>
<protein>
    <submittedName>
        <fullName evidence="7">Tyrosine-type recombinase/integrase</fullName>
    </submittedName>
</protein>
<evidence type="ECO:0000313" key="7">
    <source>
        <dbReference type="EMBL" id="MFC0213895.1"/>
    </source>
</evidence>
<dbReference type="SUPFAM" id="SSF56349">
    <property type="entry name" value="DNA breaking-rejoining enzymes"/>
    <property type="match status" value="1"/>
</dbReference>
<organism evidence="7 8">
    <name type="scientific">Paenibacillus chartarius</name>
    <dbReference type="NCBI Taxonomy" id="747481"/>
    <lineage>
        <taxon>Bacteria</taxon>
        <taxon>Bacillati</taxon>
        <taxon>Bacillota</taxon>
        <taxon>Bacilli</taxon>
        <taxon>Bacillales</taxon>
        <taxon>Paenibacillaceae</taxon>
        <taxon>Paenibacillus</taxon>
    </lineage>
</organism>
<evidence type="ECO:0000256" key="4">
    <source>
        <dbReference type="PROSITE-ProRule" id="PRU01248"/>
    </source>
</evidence>
<dbReference type="Proteomes" id="UP001589776">
    <property type="component" value="Unassembled WGS sequence"/>
</dbReference>
<feature type="domain" description="Core-binding (CB)" evidence="6">
    <location>
        <begin position="35"/>
        <end position="123"/>
    </location>
</feature>
<evidence type="ECO:0000256" key="3">
    <source>
        <dbReference type="ARBA" id="ARBA00023172"/>
    </source>
</evidence>
<accession>A0ABV6DMM1</accession>
<dbReference type="InterPro" id="IPR011010">
    <property type="entry name" value="DNA_brk_join_enz"/>
</dbReference>
<dbReference type="InterPro" id="IPR050090">
    <property type="entry name" value="Tyrosine_recombinase_XerCD"/>
</dbReference>
<dbReference type="InterPro" id="IPR044068">
    <property type="entry name" value="CB"/>
</dbReference>
<keyword evidence="2 4" id="KW-0238">DNA-binding</keyword>
<dbReference type="PROSITE" id="PS51898">
    <property type="entry name" value="TYR_RECOMBINASE"/>
    <property type="match status" value="1"/>
</dbReference>
<dbReference type="PANTHER" id="PTHR30349:SF41">
    <property type="entry name" value="INTEGRASE_RECOMBINASE PROTEIN MJ0367-RELATED"/>
    <property type="match status" value="1"/>
</dbReference>
<dbReference type="EMBL" id="JBHLWN010000065">
    <property type="protein sequence ID" value="MFC0213895.1"/>
    <property type="molecule type" value="Genomic_DNA"/>
</dbReference>
<dbReference type="PANTHER" id="PTHR30349">
    <property type="entry name" value="PHAGE INTEGRASE-RELATED"/>
    <property type="match status" value="1"/>
</dbReference>
<dbReference type="Pfam" id="PF00589">
    <property type="entry name" value="Phage_integrase"/>
    <property type="match status" value="1"/>
</dbReference>
<dbReference type="InterPro" id="IPR002104">
    <property type="entry name" value="Integrase_catalytic"/>
</dbReference>
<comment type="similarity">
    <text evidence="1">Belongs to the 'phage' integrase family.</text>
</comment>
<gene>
    <name evidence="7" type="ORF">ACFFK0_15800</name>
</gene>
<dbReference type="InterPro" id="IPR010998">
    <property type="entry name" value="Integrase_recombinase_N"/>
</dbReference>
<proteinExistence type="inferred from homology"/>
<evidence type="ECO:0000256" key="2">
    <source>
        <dbReference type="ARBA" id="ARBA00023125"/>
    </source>
</evidence>